<evidence type="ECO:0000259" key="1">
    <source>
        <dbReference type="PROSITE" id="PS50097"/>
    </source>
</evidence>
<organism evidence="2 3">
    <name type="scientific">Cotesia congregata</name>
    <name type="common">Parasitoid wasp</name>
    <name type="synonym">Apanteles congregatus</name>
    <dbReference type="NCBI Taxonomy" id="51543"/>
    <lineage>
        <taxon>Eukaryota</taxon>
        <taxon>Metazoa</taxon>
        <taxon>Ecdysozoa</taxon>
        <taxon>Arthropoda</taxon>
        <taxon>Hexapoda</taxon>
        <taxon>Insecta</taxon>
        <taxon>Pterygota</taxon>
        <taxon>Neoptera</taxon>
        <taxon>Endopterygota</taxon>
        <taxon>Hymenoptera</taxon>
        <taxon>Apocrita</taxon>
        <taxon>Ichneumonoidea</taxon>
        <taxon>Braconidae</taxon>
        <taxon>Microgastrinae</taxon>
        <taxon>Cotesia</taxon>
    </lineage>
</organism>
<evidence type="ECO:0000313" key="3">
    <source>
        <dbReference type="Proteomes" id="UP000786811"/>
    </source>
</evidence>
<dbReference type="Gene3D" id="3.30.710.10">
    <property type="entry name" value="Potassium Channel Kv1.1, Chain A"/>
    <property type="match status" value="2"/>
</dbReference>
<dbReference type="InterPro" id="IPR008974">
    <property type="entry name" value="TRAF-like"/>
</dbReference>
<keyword evidence="3" id="KW-1185">Reference proteome</keyword>
<dbReference type="Gene3D" id="2.60.210.10">
    <property type="entry name" value="Apoptosis, Tumor Necrosis Factor Receptor Associated Protein 2, Chain A"/>
    <property type="match status" value="1"/>
</dbReference>
<dbReference type="AlphaFoldDB" id="A0A8J2MQD4"/>
<dbReference type="PANTHER" id="PTHR24413">
    <property type="entry name" value="SPECKLE-TYPE POZ PROTEIN"/>
    <property type="match status" value="1"/>
</dbReference>
<gene>
    <name evidence="2" type="ORF">HICCMSTLAB_LOCUS10151</name>
</gene>
<evidence type="ECO:0000313" key="2">
    <source>
        <dbReference type="EMBL" id="CAG5101078.1"/>
    </source>
</evidence>
<dbReference type="Proteomes" id="UP000786811">
    <property type="component" value="Unassembled WGS sequence"/>
</dbReference>
<dbReference type="SMART" id="SM00225">
    <property type="entry name" value="BTB"/>
    <property type="match status" value="2"/>
</dbReference>
<dbReference type="SUPFAM" id="SSF49599">
    <property type="entry name" value="TRAF domain-like"/>
    <property type="match status" value="1"/>
</dbReference>
<dbReference type="SUPFAM" id="SSF54695">
    <property type="entry name" value="POZ domain"/>
    <property type="match status" value="2"/>
</dbReference>
<dbReference type="InterPro" id="IPR000210">
    <property type="entry name" value="BTB/POZ_dom"/>
</dbReference>
<dbReference type="FunFam" id="3.30.710.10:FF:000159">
    <property type="entry name" value="Speckle-type POZ protein B"/>
    <property type="match status" value="1"/>
</dbReference>
<reference evidence="2" key="1">
    <citation type="submission" date="2021-04" db="EMBL/GenBank/DDBJ databases">
        <authorList>
            <person name="Chebbi M.A.C M."/>
        </authorList>
    </citation>
    <scope>NUCLEOTIDE SEQUENCE</scope>
</reference>
<name>A0A8J2MQD4_COTCN</name>
<feature type="domain" description="BTB" evidence="1">
    <location>
        <begin position="73"/>
        <end position="140"/>
    </location>
</feature>
<dbReference type="InterPro" id="IPR011333">
    <property type="entry name" value="SKP1/BTB/POZ_sf"/>
</dbReference>
<protein>
    <submittedName>
        <fullName evidence="2">Similar to spop: Speckle-type POZ protein (Xenopus tropicalis)</fullName>
    </submittedName>
</protein>
<accession>A0A8J2MQD4</accession>
<feature type="domain" description="BTB" evidence="1">
    <location>
        <begin position="424"/>
        <end position="483"/>
    </location>
</feature>
<proteinExistence type="predicted"/>
<dbReference type="EMBL" id="CAJNRD030001122">
    <property type="protein sequence ID" value="CAG5101078.1"/>
    <property type="molecule type" value="Genomic_DNA"/>
</dbReference>
<sequence length="595" mass="68736">MMPKNFSFARPVKREKLSNYELELLVNDSLTIHTEITVKDDARTILIKNFCSSNSANQLANDLERFYQSKINTDVTFIVGDKKFQAHKTILSSRSPVLAAMFTHDMIEKKTSRVSVKDITPEIFEKFLNYMYTDRVANLDVVALDLLKAADMHQLQSLIHSYTIIRKHQVFQVEKFFRNHRYRAETLKEHAIKYVVDGKRDVINTDGFKKLEKNNPSLALELLKRVMETKCNYSETIKVIETKVPQITSHILAFDKSDFIFKSSEFSTGAKLGDLWEASIRINNYYASELKAFISVHVQNMSNHVFTARVKFFIVNYRRQQLLLNHLQYKFSPKAIIGFNEIIPKRWLLGNKLEFLPEDTLTLDIVVSVTDYNDDLGVLTIKSENLSESSEENSIDIKSPKFYNSSKTSLADDLERLYWSKDDTDITIVVEGRRFPAHKIFLKMRSQFLAELLSQDTTKKDLLLEDIKSTIFEKVLKFIYTDRADNLGDAAAQVLEAADKFQLETLKTICEESLSRSLNRENFIEIISLADRHFAINLKNYALEFFGAISEDIVNSYEFMKLENTNSYLALELFKKFHIFKINSLKINSGEGNSA</sequence>
<dbReference type="CDD" id="cd18186">
    <property type="entry name" value="BTB_POZ_ZBTB_KLHL-like"/>
    <property type="match status" value="1"/>
</dbReference>
<dbReference type="Pfam" id="PF00651">
    <property type="entry name" value="BTB"/>
    <property type="match status" value="2"/>
</dbReference>
<comment type="caution">
    <text evidence="2">The sequence shown here is derived from an EMBL/GenBank/DDBJ whole genome shotgun (WGS) entry which is preliminary data.</text>
</comment>
<dbReference type="Gene3D" id="1.25.40.420">
    <property type="match status" value="2"/>
</dbReference>
<dbReference type="PROSITE" id="PS50097">
    <property type="entry name" value="BTB"/>
    <property type="match status" value="2"/>
</dbReference>
<dbReference type="OrthoDB" id="10249567at2759"/>